<comment type="caution">
    <text evidence="1">The sequence shown here is derived from an EMBL/GenBank/DDBJ whole genome shotgun (WGS) entry which is preliminary data.</text>
</comment>
<protein>
    <submittedName>
        <fullName evidence="1">Uncharacterized protein</fullName>
    </submittedName>
</protein>
<proteinExistence type="predicted"/>
<dbReference type="OrthoDB" id="7226219at2"/>
<dbReference type="RefSeq" id="WP_141262489.1">
    <property type="nucleotide sequence ID" value="NZ_BDLU01000070.1"/>
</dbReference>
<keyword evidence="2" id="KW-1185">Reference proteome</keyword>
<gene>
    <name evidence="1" type="ORF">MSKU9_3292</name>
</gene>
<reference evidence="2" key="1">
    <citation type="submission" date="2017-01" db="EMBL/GenBank/DDBJ databases">
        <title>Komagataeibacter sp. MSKU9 whole genome sequencing project.</title>
        <authorList>
            <person name="Matsutani M."/>
            <person name="Naloka K."/>
            <person name="Theeragool G."/>
            <person name="Yakushi T."/>
            <person name="Matsushita K."/>
        </authorList>
    </citation>
    <scope>NUCLEOTIDE SEQUENCE [LARGE SCALE GENOMIC DNA]</scope>
    <source>
        <strain evidence="2">MSKU9</strain>
    </source>
</reference>
<dbReference type="AlphaFoldDB" id="A0A4P5NYV3"/>
<evidence type="ECO:0000313" key="2">
    <source>
        <dbReference type="Proteomes" id="UP000315095"/>
    </source>
</evidence>
<accession>A0A4P5NYV3</accession>
<name>A0A4P5NYV3_9PROT</name>
<sequence length="74" mass="8393">MARPRKVQGEGGGEIAAPVRLVRDHGYIEPRFNRGRYHWSAGEIITSPEEIAHLRERGAEMEPVECLEQPRAKT</sequence>
<dbReference type="EMBL" id="BDLU01000070">
    <property type="protein sequence ID" value="GCE85151.1"/>
    <property type="molecule type" value="Genomic_DNA"/>
</dbReference>
<evidence type="ECO:0000313" key="1">
    <source>
        <dbReference type="EMBL" id="GCE85151.1"/>
    </source>
</evidence>
<dbReference type="Proteomes" id="UP000315095">
    <property type="component" value="Unassembled WGS sequence"/>
</dbReference>
<organism evidence="1 2">
    <name type="scientific">Komagataeibacter diospyri</name>
    <dbReference type="NCBI Taxonomy" id="1932662"/>
    <lineage>
        <taxon>Bacteria</taxon>
        <taxon>Pseudomonadati</taxon>
        <taxon>Pseudomonadota</taxon>
        <taxon>Alphaproteobacteria</taxon>
        <taxon>Acetobacterales</taxon>
        <taxon>Acetobacteraceae</taxon>
        <taxon>Komagataeibacter</taxon>
    </lineage>
</organism>